<dbReference type="SMART" id="SM00185">
    <property type="entry name" value="ARM"/>
    <property type="match status" value="1"/>
</dbReference>
<keyword evidence="3" id="KW-0677">Repeat</keyword>
<keyword evidence="4" id="KW-0112">Calmodulin-binding</keyword>
<dbReference type="InterPro" id="IPR001715">
    <property type="entry name" value="CH_dom"/>
</dbReference>
<dbReference type="Pfam" id="PF00514">
    <property type="entry name" value="Arm"/>
    <property type="match status" value="1"/>
</dbReference>
<dbReference type="OMA" id="YSQKCCE"/>
<evidence type="ECO:0000256" key="5">
    <source>
        <dbReference type="PROSITE-ProRule" id="PRU00259"/>
    </source>
</evidence>
<feature type="region of interest" description="Disordered" evidence="6">
    <location>
        <begin position="1"/>
        <end position="57"/>
    </location>
</feature>
<dbReference type="PANTHER" id="PTHR22706">
    <property type="entry name" value="ASSEMBLY FACTOR FOR SPINDLE MICROTUBULES"/>
    <property type="match status" value="1"/>
</dbReference>
<dbReference type="InterPro" id="IPR016024">
    <property type="entry name" value="ARM-type_fold"/>
</dbReference>
<dbReference type="GO" id="GO:0007051">
    <property type="term" value="P:spindle organization"/>
    <property type="evidence" value="ECO:0007669"/>
    <property type="project" value="TreeGrafter"/>
</dbReference>
<keyword evidence="9" id="KW-1185">Reference proteome</keyword>
<feature type="domain" description="Calponin-homology (CH)" evidence="7">
    <location>
        <begin position="389"/>
        <end position="501"/>
    </location>
</feature>
<dbReference type="GO" id="GO:0005516">
    <property type="term" value="F:calmodulin binding"/>
    <property type="evidence" value="ECO:0007669"/>
    <property type="project" value="UniProtKB-KW"/>
</dbReference>
<dbReference type="InterPro" id="IPR051185">
    <property type="entry name" value="ASPM"/>
</dbReference>
<sequence length="1305" mass="148953">MKTEDQTPALLKDISNFRTPKRPTKTTTYQSPYSASVFRSAKQTPAAESASTLRRRQSILPSAARSKAARRLKAIELEQSQSSRKAQVQRERSLKLLSKSLAAWLNFLFENPRGCGCEGLGEKGVDVRNGKRDSGEGGGRVGVDEEWRNPKRYRDSEWSAMKIDGAELLNAKMFSALRGSLEEVCSFDDLLQRMRTYLSLDSCKEIFNMMTHVTKEIDQGRMKMKAHCPIVTDFGMKEKATNTLLCYNPIWLRIGLYLIFGGDSLLPDENVNIDQEIGLLKMVIEKQFFSHAGLAKKYAYNKKVEGLYRPGYFEALGAVILKRFLLLALILDRAKSQRTLPLKLGIDGIDGGSPLLFTVTSSVKASRQMVHEFLSTNVMHGEGNIIIHLEMVRYKVTYLQEPLLEYHFRVSDIFEDLQDGVLICRAVQLLRHDSSSLMRLAVPSDTHKKKLSNCSVALQYLKQANTPLHDDDGVSILSEDIAQGDKELTISLLWNMFVHLQIPLLVKESLFLEEIYRIHGAADVFLGMTISVTDPVALLLSWVQVVCERYDCHVKSFTSLVDGKAMWCLLDYYFRKELNCSCAHKDLGDPVVVGSVVSASDYTDGIHNFILSQKLTSLLGNFPEVLQISDILEFNGVCNEQCVMILLVFLSSELIVKRNTDQLNFHKILGCTCRTVDRKRSGIEQPCLAKINQIIQPSGCEENDDFVSKFRAIKAWWQDMTQLHYKRDIGSASSMEKDSVNITTLVAHSTDVNTTTQREIAALVIQCYVKCSIARKNYLRIKGAVCFLQIALSARLAARSKYVRSSSSLGTLQITNDRLKESEIYQSYFLFMDERLRFILFKRSALLIQRAVRSWISRRKSRRAAQIAATTLQCHFRRWLVKKRFCNEKQAAIAIQRNFRQFRSWKALQLKITTRAATIIQSQYRAWCSQRDFRRRRHHVIIIQSHARGWLARRRFLKERKSAVKIQNLWRDHRMIVKYNCYRQAAIEIQCHVRGWISRKRLLGYSCPLIDASNLGTFDSSGFLPRSSELNMAVVSIIKLQRWWRDVLLRRLKNDAAILIQSHIRGWLARRRAVQERSQIVLIQSHWKGYLARKGSKQDLVDLRSRVQKSATNIDDSKRLMNRLLAALAELLSMKSISGILHTCETLDTATKHSQKCCEELVAAGAVNTLLKLIQSVSRSIPDQEVLKYALSTLRNLARYPHLAISVINADRSVEIILREMLRNKEDAYFNASELLKKICSIPEGAKAVRNLPGLMKRLHSHIEDLTRKITLEKRKPRANLAAKENMEKRLRESSEILSLAAASR</sequence>
<dbReference type="InterPro" id="IPR000048">
    <property type="entry name" value="IQ_motif_EF-hand-BS"/>
</dbReference>
<evidence type="ECO:0000259" key="7">
    <source>
        <dbReference type="PROSITE" id="PS50021"/>
    </source>
</evidence>
<dbReference type="Gene3D" id="1.25.10.10">
    <property type="entry name" value="Leucine-rich Repeat Variant"/>
    <property type="match status" value="1"/>
</dbReference>
<keyword evidence="2" id="KW-0963">Cytoplasm</keyword>
<evidence type="ECO:0000256" key="2">
    <source>
        <dbReference type="ARBA" id="ARBA00022490"/>
    </source>
</evidence>
<dbReference type="InterPro" id="IPR000225">
    <property type="entry name" value="Armadillo"/>
</dbReference>
<evidence type="ECO:0000256" key="6">
    <source>
        <dbReference type="SAM" id="MobiDB-lite"/>
    </source>
</evidence>
<dbReference type="Pfam" id="PF00307">
    <property type="entry name" value="CH"/>
    <property type="match status" value="1"/>
</dbReference>
<dbReference type="CDD" id="cd21223">
    <property type="entry name" value="CH_ASPM_rpt1"/>
    <property type="match status" value="1"/>
</dbReference>
<dbReference type="InterPro" id="IPR011989">
    <property type="entry name" value="ARM-like"/>
</dbReference>
<dbReference type="SMART" id="SM00015">
    <property type="entry name" value="IQ"/>
    <property type="match status" value="10"/>
</dbReference>
<accession>A0A7N0TNY5</accession>
<dbReference type="PROSITE" id="PS50021">
    <property type="entry name" value="CH"/>
    <property type="match status" value="1"/>
</dbReference>
<name>A0A7N0TNY5_KALFE</name>
<evidence type="ECO:0000313" key="8">
    <source>
        <dbReference type="EnsemblPlants" id="Kaladp0040s0355.1.v1.1"/>
    </source>
</evidence>
<dbReference type="Gene3D" id="1.20.5.190">
    <property type="match status" value="4"/>
</dbReference>
<dbReference type="PANTHER" id="PTHR22706:SF1">
    <property type="entry name" value="ASSEMBLY FACTOR FOR SPINDLE MICROTUBULES"/>
    <property type="match status" value="1"/>
</dbReference>
<dbReference type="GO" id="GO:0005737">
    <property type="term" value="C:cytoplasm"/>
    <property type="evidence" value="ECO:0007669"/>
    <property type="project" value="UniProtKB-SubCell"/>
</dbReference>
<evidence type="ECO:0000256" key="1">
    <source>
        <dbReference type="ARBA" id="ARBA00004496"/>
    </source>
</evidence>
<evidence type="ECO:0000313" key="9">
    <source>
        <dbReference type="Proteomes" id="UP000594263"/>
    </source>
</evidence>
<dbReference type="Gene3D" id="1.10.418.10">
    <property type="entry name" value="Calponin-like domain"/>
    <property type="match status" value="2"/>
</dbReference>
<dbReference type="InterPro" id="IPR027417">
    <property type="entry name" value="P-loop_NTPase"/>
</dbReference>
<dbReference type="EnsemblPlants" id="Kaladp0040s0355.1.v1.1">
    <property type="protein sequence ID" value="Kaladp0040s0355.1.v1.1"/>
    <property type="gene ID" value="Kaladp0040s0355.v1.1"/>
</dbReference>
<dbReference type="SUPFAM" id="SSF47576">
    <property type="entry name" value="Calponin-homology domain, CH-domain"/>
    <property type="match status" value="1"/>
</dbReference>
<dbReference type="Gramene" id="Kaladp0040s0355.1.v1.1">
    <property type="protein sequence ID" value="Kaladp0040s0355.1.v1.1"/>
    <property type="gene ID" value="Kaladp0040s0355.v1.1"/>
</dbReference>
<dbReference type="InterPro" id="IPR036872">
    <property type="entry name" value="CH_dom_sf"/>
</dbReference>
<feature type="repeat" description="ARM" evidence="5">
    <location>
        <begin position="1165"/>
        <end position="1198"/>
    </location>
</feature>
<reference evidence="8" key="1">
    <citation type="submission" date="2021-01" db="UniProtKB">
        <authorList>
            <consortium name="EnsemblPlants"/>
        </authorList>
    </citation>
    <scope>IDENTIFICATION</scope>
</reference>
<dbReference type="SUPFAM" id="SSF48371">
    <property type="entry name" value="ARM repeat"/>
    <property type="match status" value="1"/>
</dbReference>
<organism evidence="8 9">
    <name type="scientific">Kalanchoe fedtschenkoi</name>
    <name type="common">Lavender scallops</name>
    <name type="synonym">South American air plant</name>
    <dbReference type="NCBI Taxonomy" id="63787"/>
    <lineage>
        <taxon>Eukaryota</taxon>
        <taxon>Viridiplantae</taxon>
        <taxon>Streptophyta</taxon>
        <taxon>Embryophyta</taxon>
        <taxon>Tracheophyta</taxon>
        <taxon>Spermatophyta</taxon>
        <taxon>Magnoliopsida</taxon>
        <taxon>eudicotyledons</taxon>
        <taxon>Gunneridae</taxon>
        <taxon>Pentapetalae</taxon>
        <taxon>Saxifragales</taxon>
        <taxon>Crassulaceae</taxon>
        <taxon>Kalanchoe</taxon>
    </lineage>
</organism>
<dbReference type="Proteomes" id="UP000594263">
    <property type="component" value="Unplaced"/>
</dbReference>
<dbReference type="GO" id="GO:0000922">
    <property type="term" value="C:spindle pole"/>
    <property type="evidence" value="ECO:0007669"/>
    <property type="project" value="TreeGrafter"/>
</dbReference>
<dbReference type="GO" id="GO:0000278">
    <property type="term" value="P:mitotic cell cycle"/>
    <property type="evidence" value="ECO:0007669"/>
    <property type="project" value="TreeGrafter"/>
</dbReference>
<dbReference type="PROSITE" id="PS50176">
    <property type="entry name" value="ARM_REPEAT"/>
    <property type="match status" value="1"/>
</dbReference>
<dbReference type="PROSITE" id="PS50096">
    <property type="entry name" value="IQ"/>
    <property type="match status" value="6"/>
</dbReference>
<dbReference type="GO" id="GO:0051295">
    <property type="term" value="P:establishment of meiotic spindle localization"/>
    <property type="evidence" value="ECO:0007669"/>
    <property type="project" value="TreeGrafter"/>
</dbReference>
<evidence type="ECO:0000256" key="4">
    <source>
        <dbReference type="ARBA" id="ARBA00022860"/>
    </source>
</evidence>
<protein>
    <recommendedName>
        <fullName evidence="7">Calponin-homology (CH) domain-containing protein</fullName>
    </recommendedName>
</protein>
<dbReference type="SUPFAM" id="SSF52540">
    <property type="entry name" value="P-loop containing nucleoside triphosphate hydrolases"/>
    <property type="match status" value="2"/>
</dbReference>
<dbReference type="Pfam" id="PF00612">
    <property type="entry name" value="IQ"/>
    <property type="match status" value="7"/>
</dbReference>
<comment type="subcellular location">
    <subcellularLocation>
        <location evidence="1">Cytoplasm</location>
    </subcellularLocation>
</comment>
<proteinExistence type="predicted"/>
<evidence type="ECO:0000256" key="3">
    <source>
        <dbReference type="ARBA" id="ARBA00022737"/>
    </source>
</evidence>